<dbReference type="NCBIfam" id="TIGR02795">
    <property type="entry name" value="tol_pal_ybgF"/>
    <property type="match status" value="1"/>
</dbReference>
<evidence type="ECO:0000313" key="4">
    <source>
        <dbReference type="EMBL" id="KKC31006.1"/>
    </source>
</evidence>
<dbReference type="Proteomes" id="UP000182258">
    <property type="component" value="Unassembled WGS sequence"/>
</dbReference>
<sequence>MAAQSVLPPAELGGLTFTNTQPVRIHVAQAQDSAQLMVRIQQLEEQLRSQNGQIEGLVFQLTQMQEILTRLTEDNELRFKALEGGAAGKTDAATQPGGVTQPEALPQDPSAGAAPMTDIPAQGVQPLPGEVEFDPTFDDGSAGPMEGVGSSADPLLGTGATGGVDLTTGQPLNLAYDPANADTGNPDADAQFKAGYDALASGDYGFAEDQFSQFIELYPDNPQATDAANFLGDALLQRGAYNEAADVLLDAYQKAPQGPRAPEFLVKLGASISGAGEREVACRTFDQVATNYPNLTPEVAARLAAEKIKAECPPA</sequence>
<accession>A0A0F5PRH9</accession>
<proteinExistence type="predicted"/>
<feature type="coiled-coil region" evidence="2">
    <location>
        <begin position="33"/>
        <end position="60"/>
    </location>
</feature>
<dbReference type="OrthoDB" id="7185608at2"/>
<evidence type="ECO:0000256" key="2">
    <source>
        <dbReference type="SAM" id="Coils"/>
    </source>
</evidence>
<dbReference type="InterPro" id="IPR019734">
    <property type="entry name" value="TPR_rpt"/>
</dbReference>
<dbReference type="EMBL" id="LAPV01000238">
    <property type="protein sequence ID" value="KKC31006.1"/>
    <property type="molecule type" value="Genomic_DNA"/>
</dbReference>
<evidence type="ECO:0000313" key="7">
    <source>
        <dbReference type="Proteomes" id="UP000182258"/>
    </source>
</evidence>
<dbReference type="PROSITE" id="PS50005">
    <property type="entry name" value="TPR"/>
    <property type="match status" value="1"/>
</dbReference>
<evidence type="ECO:0000313" key="5">
    <source>
        <dbReference type="EMBL" id="SFC98150.1"/>
    </source>
</evidence>
<reference evidence="4 6" key="1">
    <citation type="submission" date="2015-03" db="EMBL/GenBank/DDBJ databases">
        <authorList>
            <person name="Lepp D."/>
            <person name="Hassan Y.I."/>
            <person name="Li X.-Z."/>
            <person name="Zhou T."/>
        </authorList>
    </citation>
    <scope>NUCLEOTIDE SEQUENCE [LARGE SCALE GENOMIC DNA]</scope>
    <source>
        <strain evidence="4 6">Cr7-05</strain>
    </source>
</reference>
<dbReference type="InterPro" id="IPR011990">
    <property type="entry name" value="TPR-like_helical_dom_sf"/>
</dbReference>
<reference evidence="5 7" key="2">
    <citation type="submission" date="2016-10" db="EMBL/GenBank/DDBJ databases">
        <authorList>
            <person name="de Groot N.N."/>
        </authorList>
    </citation>
    <scope>NUCLEOTIDE SEQUENCE [LARGE SCALE GENOMIC DNA]</scope>
    <source>
        <strain evidence="5 7">CGMCC 1.10210</strain>
    </source>
</reference>
<keyword evidence="1" id="KW-0802">TPR repeat</keyword>
<evidence type="ECO:0000256" key="1">
    <source>
        <dbReference type="PROSITE-ProRule" id="PRU00339"/>
    </source>
</evidence>
<dbReference type="RefSeq" id="WP_046173131.1">
    <property type="nucleotide sequence ID" value="NZ_FOMB01000016.1"/>
</dbReference>
<feature type="region of interest" description="Disordered" evidence="3">
    <location>
        <begin position="87"/>
        <end position="164"/>
    </location>
</feature>
<dbReference type="Pfam" id="PF13174">
    <property type="entry name" value="TPR_6"/>
    <property type="match status" value="1"/>
</dbReference>
<protein>
    <submittedName>
        <fullName evidence="5">Tol-pal system protein YbgF</fullName>
    </submittedName>
</protein>
<dbReference type="EMBL" id="FOMB01000016">
    <property type="protein sequence ID" value="SFC98150.1"/>
    <property type="molecule type" value="Genomic_DNA"/>
</dbReference>
<name>A0A0F5PRH9_9HYPH</name>
<keyword evidence="2" id="KW-0175">Coiled coil</keyword>
<dbReference type="SUPFAM" id="SSF48452">
    <property type="entry name" value="TPR-like"/>
    <property type="match status" value="1"/>
</dbReference>
<dbReference type="Proteomes" id="UP000033519">
    <property type="component" value="Unassembled WGS sequence"/>
</dbReference>
<feature type="repeat" description="TPR" evidence="1">
    <location>
        <begin position="188"/>
        <end position="221"/>
    </location>
</feature>
<dbReference type="Pfam" id="PF13432">
    <property type="entry name" value="TPR_16"/>
    <property type="match status" value="1"/>
</dbReference>
<dbReference type="STRING" id="728005.SAMN04488059_11680"/>
<evidence type="ECO:0000256" key="3">
    <source>
        <dbReference type="SAM" id="MobiDB-lite"/>
    </source>
</evidence>
<gene>
    <name evidence="5" type="ORF">SAMN04488059_11680</name>
    <name evidence="4" type="ORF">WH91_21975</name>
</gene>
<keyword evidence="6" id="KW-1185">Reference proteome</keyword>
<dbReference type="InterPro" id="IPR014162">
    <property type="entry name" value="CpoB_C"/>
</dbReference>
<dbReference type="Gene3D" id="1.25.40.10">
    <property type="entry name" value="Tetratricopeptide repeat domain"/>
    <property type="match status" value="1"/>
</dbReference>
<dbReference type="PATRIC" id="fig|728005.3.peg.2868"/>
<evidence type="ECO:0000313" key="6">
    <source>
        <dbReference type="Proteomes" id="UP000033519"/>
    </source>
</evidence>
<dbReference type="AlphaFoldDB" id="A0A0F5PRH9"/>
<organism evidence="5 7">
    <name type="scientific">Devosia psychrophila</name>
    <dbReference type="NCBI Taxonomy" id="728005"/>
    <lineage>
        <taxon>Bacteria</taxon>
        <taxon>Pseudomonadati</taxon>
        <taxon>Pseudomonadota</taxon>
        <taxon>Alphaproteobacteria</taxon>
        <taxon>Hyphomicrobiales</taxon>
        <taxon>Devosiaceae</taxon>
        <taxon>Devosia</taxon>
    </lineage>
</organism>